<dbReference type="AlphaFoldDB" id="A0A1F8F1V7"/>
<keyword evidence="1" id="KW-1133">Transmembrane helix</keyword>
<dbReference type="Proteomes" id="UP000176834">
    <property type="component" value="Unassembled WGS sequence"/>
</dbReference>
<proteinExistence type="predicted"/>
<protein>
    <submittedName>
        <fullName evidence="2">Uncharacterized protein</fullName>
    </submittedName>
</protein>
<keyword evidence="1" id="KW-0472">Membrane</keyword>
<sequence>MIWILFGIVVYLVIGIILANNTPLGEKEFPGYPTKLTLLWILPIFAYISFGIGLLLIEFCDNSLFPYKPKPIEDRFFQPR</sequence>
<organism evidence="2 3">
    <name type="scientific">Candidatus Yanofskybacteria bacterium RIFCSPHIGHO2_02_FULL_38_22b</name>
    <dbReference type="NCBI Taxonomy" id="1802673"/>
    <lineage>
        <taxon>Bacteria</taxon>
        <taxon>Candidatus Yanofskyibacteriota</taxon>
    </lineage>
</organism>
<evidence type="ECO:0000256" key="1">
    <source>
        <dbReference type="SAM" id="Phobius"/>
    </source>
</evidence>
<name>A0A1F8F1V7_9BACT</name>
<dbReference type="EMBL" id="MGJN01000009">
    <property type="protein sequence ID" value="OGN07122.1"/>
    <property type="molecule type" value="Genomic_DNA"/>
</dbReference>
<evidence type="ECO:0000313" key="2">
    <source>
        <dbReference type="EMBL" id="OGN07122.1"/>
    </source>
</evidence>
<feature type="transmembrane region" description="Helical" evidence="1">
    <location>
        <begin position="38"/>
        <end position="60"/>
    </location>
</feature>
<keyword evidence="1" id="KW-0812">Transmembrane</keyword>
<reference evidence="2 3" key="1">
    <citation type="journal article" date="2016" name="Nat. Commun.">
        <title>Thousands of microbial genomes shed light on interconnected biogeochemical processes in an aquifer system.</title>
        <authorList>
            <person name="Anantharaman K."/>
            <person name="Brown C.T."/>
            <person name="Hug L.A."/>
            <person name="Sharon I."/>
            <person name="Castelle C.J."/>
            <person name="Probst A.J."/>
            <person name="Thomas B.C."/>
            <person name="Singh A."/>
            <person name="Wilkins M.J."/>
            <person name="Karaoz U."/>
            <person name="Brodie E.L."/>
            <person name="Williams K.H."/>
            <person name="Hubbard S.S."/>
            <person name="Banfield J.F."/>
        </authorList>
    </citation>
    <scope>NUCLEOTIDE SEQUENCE [LARGE SCALE GENOMIC DNA]</scope>
</reference>
<accession>A0A1F8F1V7</accession>
<gene>
    <name evidence="2" type="ORF">A3B86_01790</name>
</gene>
<comment type="caution">
    <text evidence="2">The sequence shown here is derived from an EMBL/GenBank/DDBJ whole genome shotgun (WGS) entry which is preliminary data.</text>
</comment>
<evidence type="ECO:0000313" key="3">
    <source>
        <dbReference type="Proteomes" id="UP000176834"/>
    </source>
</evidence>